<proteinExistence type="predicted"/>
<organism evidence="3 4">
    <name type="scientific">Caulobacter flavus</name>
    <dbReference type="NCBI Taxonomy" id="1679497"/>
    <lineage>
        <taxon>Bacteria</taxon>
        <taxon>Pseudomonadati</taxon>
        <taxon>Pseudomonadota</taxon>
        <taxon>Alphaproteobacteria</taxon>
        <taxon>Caulobacterales</taxon>
        <taxon>Caulobacteraceae</taxon>
        <taxon>Caulobacter</taxon>
    </lineage>
</organism>
<gene>
    <name evidence="2" type="ORF">C1707_02435</name>
    <name evidence="3" type="ORF">CFHF_03735</name>
</gene>
<dbReference type="InterPro" id="IPR014833">
    <property type="entry name" value="TnsA_N"/>
</dbReference>
<reference evidence="2 5" key="2">
    <citation type="submission" date="2018-01" db="EMBL/GenBank/DDBJ databases">
        <title>Complete genome sequence of Caulobacter flavus RHGG3.</title>
        <authorList>
            <person name="Yang E."/>
        </authorList>
    </citation>
    <scope>NUCLEOTIDE SEQUENCE [LARGE SCALE GENOMIC DNA]</scope>
    <source>
        <strain evidence="2 5">RHGG3</strain>
    </source>
</reference>
<dbReference type="Proteomes" id="UP000234483">
    <property type="component" value="Unassembled WGS sequence"/>
</dbReference>
<dbReference type="KEGG" id="cfh:C1707_02435"/>
<dbReference type="EMBL" id="CP026100">
    <property type="protein sequence ID" value="AYV45190.1"/>
    <property type="molecule type" value="Genomic_DNA"/>
</dbReference>
<protein>
    <recommendedName>
        <fullName evidence="1">TnsA endonuclease N-terminal domain-containing protein</fullName>
    </recommendedName>
</protein>
<dbReference type="Proteomes" id="UP000281192">
    <property type="component" value="Chromosome"/>
</dbReference>
<dbReference type="OrthoDB" id="7594731at2"/>
<evidence type="ECO:0000313" key="5">
    <source>
        <dbReference type="Proteomes" id="UP000281192"/>
    </source>
</evidence>
<name>A0A2N5CZA0_9CAUL</name>
<dbReference type="Pfam" id="PF08722">
    <property type="entry name" value="Tn7_TnsA-like_N"/>
    <property type="match status" value="1"/>
</dbReference>
<evidence type="ECO:0000313" key="2">
    <source>
        <dbReference type="EMBL" id="AYV45190.1"/>
    </source>
</evidence>
<reference evidence="3 4" key="1">
    <citation type="submission" date="2017-12" db="EMBL/GenBank/DDBJ databases">
        <title>The genome sequence of Caulobacter flavus CGMCC1 15093.</title>
        <authorList>
            <person name="Gao J."/>
            <person name="Mao X."/>
            <person name="Sun J."/>
        </authorList>
    </citation>
    <scope>NUCLEOTIDE SEQUENCE [LARGE SCALE GENOMIC DNA]</scope>
    <source>
        <strain evidence="3 4">CGMCC1 15093</strain>
    </source>
</reference>
<feature type="domain" description="TnsA endonuclease N-terminal" evidence="1">
    <location>
        <begin position="55"/>
        <end position="135"/>
    </location>
</feature>
<keyword evidence="5" id="KW-1185">Reference proteome</keyword>
<dbReference type="AlphaFoldDB" id="A0A2N5CZA0"/>
<dbReference type="EMBL" id="PJRQ01000008">
    <property type="protein sequence ID" value="PLR19130.1"/>
    <property type="molecule type" value="Genomic_DNA"/>
</dbReference>
<evidence type="ECO:0000313" key="4">
    <source>
        <dbReference type="Proteomes" id="UP000234483"/>
    </source>
</evidence>
<sequence length="239" mass="27203">MRDDRSLSMTRIIPPSHRSITGSLPTRFPVRQLHYESKLERDFLILLEIEPGLETIATQPVTLDLVIEGRRRRYTPDVMATWWEDALLPYGRAQVVFEVKPYSILKRDYADLAPKYHAARQHLAAQGIGFRVVTDRTIYCTRQANAVLLGPAMRRPLSSDIMTTVRAIMTYPGVPHRTFGEVKKLLMADGLLRDTAHQALLHLLGIGYLVADLSLVISDTTQMRWWTHLVAEEALVEDS</sequence>
<evidence type="ECO:0000259" key="1">
    <source>
        <dbReference type="Pfam" id="PF08722"/>
    </source>
</evidence>
<evidence type="ECO:0000313" key="3">
    <source>
        <dbReference type="EMBL" id="PLR19130.1"/>
    </source>
</evidence>
<accession>A0A2N5CZA0</accession>